<dbReference type="GO" id="GO:0015074">
    <property type="term" value="P:DNA integration"/>
    <property type="evidence" value="ECO:0007669"/>
    <property type="project" value="InterPro"/>
</dbReference>
<dbReference type="PANTHER" id="PTHR30349:SF41">
    <property type="entry name" value="INTEGRASE_RECOMBINASE PROTEIN MJ0367-RELATED"/>
    <property type="match status" value="1"/>
</dbReference>
<dbReference type="PROSITE" id="PS51898">
    <property type="entry name" value="TYR_RECOMBINASE"/>
    <property type="match status" value="1"/>
</dbReference>
<dbReference type="KEGG" id="gma:AciX8_3163"/>
<dbReference type="GO" id="GO:0006310">
    <property type="term" value="P:DNA recombination"/>
    <property type="evidence" value="ECO:0007669"/>
    <property type="project" value="UniProtKB-KW"/>
</dbReference>
<sequence length="321" mass="36975">MNLSEALDIYSNSKRSREKPVARPSAILRSFGRRVGNMALCDIREVHIETFLNGPLTGLSTWRSKYFALYRFFEYWQAREKISGFVMPGARGGGRTTFLPYIYSRAELRRLIREIPNTQKGCSVDVDTFRTTLFFLYGTGAFVSEVLRLRCKDVNLKSKQVTLYSEKFALGRMLPIGDDLCKILRLYSKRHNSGSDPNGFFLRTCGGKRIESSILSARFRKIRIACGVSRSGGSRLQPRLHDLRHTFAVHRLTTWLKHGANMHQMIPILSAYLGQVGLASAERYLQLTPERFRTQLKLLSPRNGKRRWRDDPILMRFLDQL</sequence>
<dbReference type="eggNOG" id="COG0582">
    <property type="taxonomic scope" value="Bacteria"/>
</dbReference>
<proteinExistence type="inferred from homology"/>
<evidence type="ECO:0000259" key="4">
    <source>
        <dbReference type="PROSITE" id="PS51898"/>
    </source>
</evidence>
<accession>G8NT35</accession>
<feature type="domain" description="Tyr recombinase" evidence="4">
    <location>
        <begin position="98"/>
        <end position="297"/>
    </location>
</feature>
<evidence type="ECO:0000313" key="6">
    <source>
        <dbReference type="Proteomes" id="UP000007113"/>
    </source>
</evidence>
<evidence type="ECO:0000313" key="5">
    <source>
        <dbReference type="EMBL" id="AEU37465.1"/>
    </source>
</evidence>
<dbReference type="InterPro" id="IPR050090">
    <property type="entry name" value="Tyrosine_recombinase_XerCD"/>
</dbReference>
<dbReference type="AlphaFoldDB" id="G8NT35"/>
<comment type="similarity">
    <text evidence="1">Belongs to the 'phage' integrase family.</text>
</comment>
<keyword evidence="2" id="KW-0238">DNA-binding</keyword>
<keyword evidence="3" id="KW-0233">DNA recombination</keyword>
<keyword evidence="6" id="KW-1185">Reference proteome</keyword>
<dbReference type="GO" id="GO:0003677">
    <property type="term" value="F:DNA binding"/>
    <property type="evidence" value="ECO:0007669"/>
    <property type="project" value="UniProtKB-KW"/>
</dbReference>
<reference evidence="5 6" key="1">
    <citation type="submission" date="2011-11" db="EMBL/GenBank/DDBJ databases">
        <title>Complete sequence of Granulicella mallensis MP5ACTX8.</title>
        <authorList>
            <consortium name="US DOE Joint Genome Institute"/>
            <person name="Lucas S."/>
            <person name="Copeland A."/>
            <person name="Lapidus A."/>
            <person name="Cheng J.-F."/>
            <person name="Goodwin L."/>
            <person name="Pitluck S."/>
            <person name="Peters L."/>
            <person name="Lu M."/>
            <person name="Detter J.C."/>
            <person name="Han C."/>
            <person name="Tapia R."/>
            <person name="Land M."/>
            <person name="Hauser L."/>
            <person name="Kyrpides N."/>
            <person name="Ivanova N."/>
            <person name="Mikhailova N."/>
            <person name="Pagani I."/>
            <person name="Rawat S."/>
            <person name="Mannisto M."/>
            <person name="Haggblom M."/>
            <person name="Woyke T."/>
        </authorList>
    </citation>
    <scope>NUCLEOTIDE SEQUENCE [LARGE SCALE GENOMIC DNA]</scope>
    <source>
        <strain evidence="6">ATCC BAA-1857 / DSM 23137 / MP5ACTX8</strain>
    </source>
</reference>
<dbReference type="EMBL" id="CP003130">
    <property type="protein sequence ID" value="AEU37465.1"/>
    <property type="molecule type" value="Genomic_DNA"/>
</dbReference>
<dbReference type="Proteomes" id="UP000007113">
    <property type="component" value="Chromosome"/>
</dbReference>
<dbReference type="OrthoDB" id="9766545at2"/>
<dbReference type="SUPFAM" id="SSF56349">
    <property type="entry name" value="DNA breaking-rejoining enzymes"/>
    <property type="match status" value="1"/>
</dbReference>
<dbReference type="Pfam" id="PF00589">
    <property type="entry name" value="Phage_integrase"/>
    <property type="match status" value="1"/>
</dbReference>
<dbReference type="Gene3D" id="1.10.443.10">
    <property type="entry name" value="Intergrase catalytic core"/>
    <property type="match status" value="1"/>
</dbReference>
<name>G8NT35_GRAMM</name>
<evidence type="ECO:0000256" key="1">
    <source>
        <dbReference type="ARBA" id="ARBA00008857"/>
    </source>
</evidence>
<protein>
    <submittedName>
        <fullName evidence="5">Integrase family protein</fullName>
    </submittedName>
</protein>
<organism evidence="5 6">
    <name type="scientific">Granulicella mallensis (strain ATCC BAA-1857 / DSM 23137 / MP5ACTX8)</name>
    <dbReference type="NCBI Taxonomy" id="682795"/>
    <lineage>
        <taxon>Bacteria</taxon>
        <taxon>Pseudomonadati</taxon>
        <taxon>Acidobacteriota</taxon>
        <taxon>Terriglobia</taxon>
        <taxon>Terriglobales</taxon>
        <taxon>Acidobacteriaceae</taxon>
        <taxon>Granulicella</taxon>
    </lineage>
</organism>
<dbReference type="InterPro" id="IPR011010">
    <property type="entry name" value="DNA_brk_join_enz"/>
</dbReference>
<dbReference type="PANTHER" id="PTHR30349">
    <property type="entry name" value="PHAGE INTEGRASE-RELATED"/>
    <property type="match status" value="1"/>
</dbReference>
<evidence type="ECO:0000256" key="3">
    <source>
        <dbReference type="ARBA" id="ARBA00023172"/>
    </source>
</evidence>
<dbReference type="InterPro" id="IPR013762">
    <property type="entry name" value="Integrase-like_cat_sf"/>
</dbReference>
<dbReference type="InterPro" id="IPR002104">
    <property type="entry name" value="Integrase_catalytic"/>
</dbReference>
<gene>
    <name evidence="5" type="ordered locus">AciX8_3163</name>
</gene>
<evidence type="ECO:0000256" key="2">
    <source>
        <dbReference type="ARBA" id="ARBA00023125"/>
    </source>
</evidence>
<dbReference type="HOGENOM" id="CLU_027562_10_0_0"/>